<evidence type="ECO:0000256" key="1">
    <source>
        <dbReference type="ARBA" id="ARBA00023002"/>
    </source>
</evidence>
<dbReference type="Gene3D" id="3.40.50.720">
    <property type="entry name" value="NAD(P)-binding Rossmann-like Domain"/>
    <property type="match status" value="1"/>
</dbReference>
<comment type="caution">
    <text evidence="4">The sequence shown here is derived from an EMBL/GenBank/DDBJ whole genome shotgun (WGS) entry which is preliminary data.</text>
</comment>
<dbReference type="InterPro" id="IPR050425">
    <property type="entry name" value="NAD(P)_dehydrat-like"/>
</dbReference>
<evidence type="ECO:0000313" key="5">
    <source>
        <dbReference type="Proteomes" id="UP000217199"/>
    </source>
</evidence>
<gene>
    <name evidence="4" type="ORF">PNOK_0612300</name>
</gene>
<keyword evidence="5" id="KW-1185">Reference proteome</keyword>
<sequence length="348" mass="38059">MPTITPGQKVLVTGANGFIAVWVVKTFLEKGYSVRGTVRSESKAQHIKKLFESYGDKFEVVIVPDITAPGAFDAAVEGVDAVAHTASPFHLAADDPKDMLDPAVKGTTGVLESVHKDGNSKVKRVVILASSTCIANLTDTGELDENVWNESSVKAIQEKGREAAQTDKYCAAKTLAEKAAWEFVEKHKSELKWDIVTIQPPYVFGPLLHEISSPDTLNTSMKFWWDAVVGHLFPPEMALNGSQSWIDVRDVAIAHVRALEIEEAGGKRFPFTAGTFLWQDLYDASNAAESGIAPVGTPGAGKTYKHNQIFVTKQAEEILGMKWTDLNTTCKDIINDFKTKKWIPVAKA</sequence>
<dbReference type="InterPro" id="IPR001509">
    <property type="entry name" value="Epimerase_deHydtase"/>
</dbReference>
<dbReference type="GO" id="GO:0016616">
    <property type="term" value="F:oxidoreductase activity, acting on the CH-OH group of donors, NAD or NADP as acceptor"/>
    <property type="evidence" value="ECO:0007669"/>
    <property type="project" value="TreeGrafter"/>
</dbReference>
<dbReference type="OrthoDB" id="2735536at2759"/>
<organism evidence="4 5">
    <name type="scientific">Pyrrhoderma noxium</name>
    <dbReference type="NCBI Taxonomy" id="2282107"/>
    <lineage>
        <taxon>Eukaryota</taxon>
        <taxon>Fungi</taxon>
        <taxon>Dikarya</taxon>
        <taxon>Basidiomycota</taxon>
        <taxon>Agaricomycotina</taxon>
        <taxon>Agaricomycetes</taxon>
        <taxon>Hymenochaetales</taxon>
        <taxon>Hymenochaetaceae</taxon>
        <taxon>Pyrrhoderma</taxon>
    </lineage>
</organism>
<dbReference type="PANTHER" id="PTHR10366:SF564">
    <property type="entry name" value="STEROL-4-ALPHA-CARBOXYLATE 3-DEHYDROGENASE, DECARBOXYLATING"/>
    <property type="match status" value="1"/>
</dbReference>
<reference evidence="4 5" key="1">
    <citation type="journal article" date="2017" name="Mol. Ecol.">
        <title>Comparative and population genomic landscape of Phellinus noxius: A hypervariable fungus causing root rot in trees.</title>
        <authorList>
            <person name="Chung C.L."/>
            <person name="Lee T.J."/>
            <person name="Akiba M."/>
            <person name="Lee H.H."/>
            <person name="Kuo T.H."/>
            <person name="Liu D."/>
            <person name="Ke H.M."/>
            <person name="Yokoi T."/>
            <person name="Roa M.B."/>
            <person name="Lu M.J."/>
            <person name="Chang Y.Y."/>
            <person name="Ann P.J."/>
            <person name="Tsai J.N."/>
            <person name="Chen C.Y."/>
            <person name="Tzean S.S."/>
            <person name="Ota Y."/>
            <person name="Hattori T."/>
            <person name="Sahashi N."/>
            <person name="Liou R.F."/>
            <person name="Kikuchi T."/>
            <person name="Tsai I.J."/>
        </authorList>
    </citation>
    <scope>NUCLEOTIDE SEQUENCE [LARGE SCALE GENOMIC DNA]</scope>
    <source>
        <strain evidence="4 5">FFPRI411160</strain>
    </source>
</reference>
<proteinExistence type="inferred from homology"/>
<accession>A0A286UDJ3</accession>
<evidence type="ECO:0000313" key="4">
    <source>
        <dbReference type="EMBL" id="PAV17637.1"/>
    </source>
</evidence>
<comment type="similarity">
    <text evidence="2">Belongs to the NAD(P)-dependent epimerase/dehydratase family. Dihydroflavonol-4-reductase subfamily.</text>
</comment>
<dbReference type="Pfam" id="PF01370">
    <property type="entry name" value="Epimerase"/>
    <property type="match status" value="1"/>
</dbReference>
<name>A0A286UDJ3_9AGAM</name>
<dbReference type="SUPFAM" id="SSF51735">
    <property type="entry name" value="NAD(P)-binding Rossmann-fold domains"/>
    <property type="match status" value="1"/>
</dbReference>
<dbReference type="PANTHER" id="PTHR10366">
    <property type="entry name" value="NAD DEPENDENT EPIMERASE/DEHYDRATASE"/>
    <property type="match status" value="1"/>
</dbReference>
<keyword evidence="1" id="KW-0560">Oxidoreductase</keyword>
<evidence type="ECO:0000259" key="3">
    <source>
        <dbReference type="Pfam" id="PF01370"/>
    </source>
</evidence>
<dbReference type="STRING" id="2282107.A0A286UDJ3"/>
<evidence type="ECO:0000256" key="2">
    <source>
        <dbReference type="ARBA" id="ARBA00023445"/>
    </source>
</evidence>
<dbReference type="EMBL" id="NBII01000006">
    <property type="protein sequence ID" value="PAV17637.1"/>
    <property type="molecule type" value="Genomic_DNA"/>
</dbReference>
<dbReference type="InterPro" id="IPR036291">
    <property type="entry name" value="NAD(P)-bd_dom_sf"/>
</dbReference>
<dbReference type="InParanoid" id="A0A286UDJ3"/>
<protein>
    <submittedName>
        <fullName evidence="4">D-lactaldehyde dehydrogenase</fullName>
    </submittedName>
</protein>
<dbReference type="AlphaFoldDB" id="A0A286UDJ3"/>
<feature type="domain" description="NAD-dependent epimerase/dehydratase" evidence="3">
    <location>
        <begin position="10"/>
        <end position="266"/>
    </location>
</feature>
<dbReference type="Proteomes" id="UP000217199">
    <property type="component" value="Unassembled WGS sequence"/>
</dbReference>
<dbReference type="FunCoup" id="A0A286UDJ3">
    <property type="interactions" value="49"/>
</dbReference>